<dbReference type="Pfam" id="PF00881">
    <property type="entry name" value="Nitroreductase"/>
    <property type="match status" value="1"/>
</dbReference>
<dbReference type="EMBL" id="AP025516">
    <property type="protein sequence ID" value="BDD87489.1"/>
    <property type="molecule type" value="Genomic_DNA"/>
</dbReference>
<evidence type="ECO:0000313" key="5">
    <source>
        <dbReference type="Proteomes" id="UP000830055"/>
    </source>
</evidence>
<evidence type="ECO:0000259" key="3">
    <source>
        <dbReference type="Pfam" id="PF00881"/>
    </source>
</evidence>
<protein>
    <submittedName>
        <fullName evidence="4">Nitroreductase</fullName>
    </submittedName>
</protein>
<gene>
    <name evidence="4" type="ORF">DPPLL_18540</name>
</gene>
<dbReference type="RefSeq" id="WP_284154514.1">
    <property type="nucleotide sequence ID" value="NZ_AP025516.1"/>
</dbReference>
<dbReference type="PANTHER" id="PTHR43673:SF10">
    <property type="entry name" value="NADH DEHYDROGENASE_NAD(P)H NITROREDUCTASE XCC3605-RELATED"/>
    <property type="match status" value="1"/>
</dbReference>
<accession>A0ABN6M614</accession>
<organism evidence="4 5">
    <name type="scientific">Desulfofustis limnaeus</name>
    <dbReference type="NCBI Taxonomy" id="2740163"/>
    <lineage>
        <taxon>Bacteria</taxon>
        <taxon>Pseudomonadati</taxon>
        <taxon>Thermodesulfobacteriota</taxon>
        <taxon>Desulfobulbia</taxon>
        <taxon>Desulfobulbales</taxon>
        <taxon>Desulfocapsaceae</taxon>
        <taxon>Desulfofustis</taxon>
    </lineage>
</organism>
<dbReference type="PANTHER" id="PTHR43673">
    <property type="entry name" value="NAD(P)H NITROREDUCTASE YDGI-RELATED"/>
    <property type="match status" value="1"/>
</dbReference>
<dbReference type="Gene3D" id="3.40.109.10">
    <property type="entry name" value="NADH Oxidase"/>
    <property type="match status" value="1"/>
</dbReference>
<reference evidence="4 5" key="1">
    <citation type="submission" date="2022-01" db="EMBL/GenBank/DDBJ databases">
        <title>Desulfofustis limnae sp. nov., a novel mesophilic sulfate-reducing bacterium isolated from marsh soil.</title>
        <authorList>
            <person name="Watanabe M."/>
            <person name="Takahashi A."/>
            <person name="Kojima H."/>
            <person name="Fukui M."/>
        </authorList>
    </citation>
    <scope>NUCLEOTIDE SEQUENCE [LARGE SCALE GENOMIC DNA]</scope>
    <source>
        <strain evidence="4 5">PPLL</strain>
    </source>
</reference>
<name>A0ABN6M614_9BACT</name>
<sequence length="183" mass="20464">MQSFLDIIKGRRSIRRFTSQLVDQETLTTILDAARWTPSWANTQCWEIIVVQDGEIRAALSKLLSPKNPATLAVANAPVTLALCAQQNKSGFYKGEQSTVLGDWMLYDLGLLNQTICLTAQYLGLGTVIVGLFDHLQTKALLQVPEGYEVVSLIPLGYPDQAPSPPKRRELKEFVHYDRFGNR</sequence>
<keyword evidence="5" id="KW-1185">Reference proteome</keyword>
<dbReference type="InterPro" id="IPR029479">
    <property type="entry name" value="Nitroreductase"/>
</dbReference>
<proteinExistence type="inferred from homology"/>
<evidence type="ECO:0000313" key="4">
    <source>
        <dbReference type="EMBL" id="BDD87489.1"/>
    </source>
</evidence>
<evidence type="ECO:0000256" key="2">
    <source>
        <dbReference type="ARBA" id="ARBA00023002"/>
    </source>
</evidence>
<dbReference type="SUPFAM" id="SSF55469">
    <property type="entry name" value="FMN-dependent nitroreductase-like"/>
    <property type="match status" value="1"/>
</dbReference>
<comment type="similarity">
    <text evidence="1">Belongs to the nitroreductase family.</text>
</comment>
<keyword evidence="2" id="KW-0560">Oxidoreductase</keyword>
<feature type="domain" description="Nitroreductase" evidence="3">
    <location>
        <begin position="8"/>
        <end position="158"/>
    </location>
</feature>
<dbReference type="Proteomes" id="UP000830055">
    <property type="component" value="Chromosome"/>
</dbReference>
<dbReference type="InterPro" id="IPR000415">
    <property type="entry name" value="Nitroreductase-like"/>
</dbReference>
<evidence type="ECO:0000256" key="1">
    <source>
        <dbReference type="ARBA" id="ARBA00007118"/>
    </source>
</evidence>